<dbReference type="PANTHER" id="PTHR42855:SF1">
    <property type="entry name" value="ABC TRANSPORTER DOMAIN-CONTAINING PROTEIN"/>
    <property type="match status" value="1"/>
</dbReference>
<feature type="non-terminal residue" evidence="2">
    <location>
        <position position="193"/>
    </location>
</feature>
<dbReference type="EMBL" id="UINC01103099">
    <property type="protein sequence ID" value="SVC65226.1"/>
    <property type="molecule type" value="Genomic_DNA"/>
</dbReference>
<dbReference type="AlphaFoldDB" id="A0A382NVZ1"/>
<name>A0A382NVZ1_9ZZZZ</name>
<feature type="domain" description="ABC transporter" evidence="1">
    <location>
        <begin position="4"/>
        <end position="192"/>
    </location>
</feature>
<dbReference type="InterPro" id="IPR017871">
    <property type="entry name" value="ABC_transporter-like_CS"/>
</dbReference>
<dbReference type="SUPFAM" id="SSF52540">
    <property type="entry name" value="P-loop containing nucleoside triphosphate hydrolases"/>
    <property type="match status" value="1"/>
</dbReference>
<protein>
    <recommendedName>
        <fullName evidence="1">ABC transporter domain-containing protein</fullName>
    </recommendedName>
</protein>
<organism evidence="2">
    <name type="scientific">marine metagenome</name>
    <dbReference type="NCBI Taxonomy" id="408172"/>
    <lineage>
        <taxon>unclassified sequences</taxon>
        <taxon>metagenomes</taxon>
        <taxon>ecological metagenomes</taxon>
    </lineage>
</organism>
<dbReference type="InterPro" id="IPR027417">
    <property type="entry name" value="P-loop_NTPase"/>
</dbReference>
<proteinExistence type="predicted"/>
<dbReference type="PROSITE" id="PS50893">
    <property type="entry name" value="ABC_TRANSPORTER_2"/>
    <property type="match status" value="1"/>
</dbReference>
<dbReference type="Gene3D" id="3.40.50.300">
    <property type="entry name" value="P-loop containing nucleotide triphosphate hydrolases"/>
    <property type="match status" value="1"/>
</dbReference>
<dbReference type="PANTHER" id="PTHR42855">
    <property type="entry name" value="ABC TRANSPORTER ATP-BINDING SUBUNIT"/>
    <property type="match status" value="1"/>
</dbReference>
<dbReference type="GO" id="GO:0016887">
    <property type="term" value="F:ATP hydrolysis activity"/>
    <property type="evidence" value="ECO:0007669"/>
    <property type="project" value="InterPro"/>
</dbReference>
<dbReference type="PROSITE" id="PS00211">
    <property type="entry name" value="ABC_TRANSPORTER_1"/>
    <property type="match status" value="1"/>
</dbReference>
<accession>A0A382NVZ1</accession>
<dbReference type="GO" id="GO:0005524">
    <property type="term" value="F:ATP binding"/>
    <property type="evidence" value="ECO:0007669"/>
    <property type="project" value="InterPro"/>
</dbReference>
<gene>
    <name evidence="2" type="ORF">METZ01_LOCUS318080</name>
</gene>
<dbReference type="Pfam" id="PF00005">
    <property type="entry name" value="ABC_tran"/>
    <property type="match status" value="1"/>
</dbReference>
<sequence>MFLVRLDAVSLAFGPRKLLREADLSIEPGERVCLVGRNGAGKTSVLRLVSGVQEPDEGEVRRHGDLCISELEQVLPGDEGRQVGAFVAEGLADIIQMTQQYREQAAADLDRPGLQALQDLHSHIDAHGGWHPQQQVESICSEMGLDPAAPMKALSGGWRRRAALARALAPRPDLLLLDEPTNHLDFEAISWLE</sequence>
<evidence type="ECO:0000259" key="1">
    <source>
        <dbReference type="PROSITE" id="PS50893"/>
    </source>
</evidence>
<dbReference type="InterPro" id="IPR051309">
    <property type="entry name" value="ABCF_ATPase"/>
</dbReference>
<reference evidence="2" key="1">
    <citation type="submission" date="2018-05" db="EMBL/GenBank/DDBJ databases">
        <authorList>
            <person name="Lanie J.A."/>
            <person name="Ng W.-L."/>
            <person name="Kazmierczak K.M."/>
            <person name="Andrzejewski T.M."/>
            <person name="Davidsen T.M."/>
            <person name="Wayne K.J."/>
            <person name="Tettelin H."/>
            <person name="Glass J.I."/>
            <person name="Rusch D."/>
            <person name="Podicherti R."/>
            <person name="Tsui H.-C.T."/>
            <person name="Winkler M.E."/>
        </authorList>
    </citation>
    <scope>NUCLEOTIDE SEQUENCE</scope>
</reference>
<dbReference type="InterPro" id="IPR003439">
    <property type="entry name" value="ABC_transporter-like_ATP-bd"/>
</dbReference>
<evidence type="ECO:0000313" key="2">
    <source>
        <dbReference type="EMBL" id="SVC65226.1"/>
    </source>
</evidence>